<dbReference type="InterPro" id="IPR029066">
    <property type="entry name" value="PLP-binding_barrel"/>
</dbReference>
<evidence type="ECO:0000259" key="5">
    <source>
        <dbReference type="Pfam" id="PF01168"/>
    </source>
</evidence>
<dbReference type="RefSeq" id="WP_225696995.1">
    <property type="nucleotide sequence ID" value="NZ_JAIXNE010000001.1"/>
</dbReference>
<comment type="caution">
    <text evidence="6">The sequence shown here is derived from an EMBL/GenBank/DDBJ whole genome shotgun (WGS) entry which is preliminary data.</text>
</comment>
<dbReference type="FunFam" id="3.20.20.10:FF:000018">
    <property type="entry name" value="Pyridoxal phosphate homeostasis protein"/>
    <property type="match status" value="1"/>
</dbReference>
<comment type="similarity">
    <text evidence="2 4">Belongs to the pyridoxal phosphate-binding protein YggS/PROSC family.</text>
</comment>
<dbReference type="Gene3D" id="3.20.20.10">
    <property type="entry name" value="Alanine racemase"/>
    <property type="match status" value="1"/>
</dbReference>
<keyword evidence="7" id="KW-1185">Reference proteome</keyword>
<evidence type="ECO:0000256" key="2">
    <source>
        <dbReference type="HAMAP-Rule" id="MF_02087"/>
    </source>
</evidence>
<feature type="modified residue" description="N6-(pyridoxal phosphate)lysine" evidence="2 3">
    <location>
        <position position="26"/>
    </location>
</feature>
<evidence type="ECO:0000256" key="3">
    <source>
        <dbReference type="PIRSR" id="PIRSR004848-1"/>
    </source>
</evidence>
<evidence type="ECO:0000313" key="7">
    <source>
        <dbReference type="Proteomes" id="UP001139409"/>
    </source>
</evidence>
<dbReference type="InterPro" id="IPR011078">
    <property type="entry name" value="PyrdxlP_homeostasis"/>
</dbReference>
<comment type="function">
    <text evidence="2">Pyridoxal 5'-phosphate (PLP)-binding protein, which is involved in PLP homeostasis.</text>
</comment>
<dbReference type="PANTHER" id="PTHR10146">
    <property type="entry name" value="PROLINE SYNTHETASE CO-TRANSCRIBED BACTERIAL HOMOLOG PROTEIN"/>
    <property type="match status" value="1"/>
</dbReference>
<feature type="domain" description="Alanine racemase N-terminal" evidence="5">
    <location>
        <begin position="3"/>
        <end position="219"/>
    </location>
</feature>
<dbReference type="SUPFAM" id="SSF51419">
    <property type="entry name" value="PLP-binding barrel"/>
    <property type="match status" value="1"/>
</dbReference>
<protein>
    <recommendedName>
        <fullName evidence="2">Pyridoxal phosphate homeostasis protein</fullName>
        <shortName evidence="2">PLP homeostasis protein</shortName>
    </recommendedName>
</protein>
<sequence>MDIKANILDLHDSLDTQDVVLVAVSKTKPTETIMEAYAAGQRDFGENKVQELTDKAEQLPKDIRWHMIGHLQRNKVKYIVPFVYLIHSVDSLRLLRMINKEAGKAGKIVDCLIQIHIAEEDTKYGFDETELSDALAEMKDLPNVRIRGLMGMATFTDDSTQIRREFATLKKLFDSTSQRDLPEGTTMEILSMGMSGDYELAIEEGSTMVRIGSAIFGERNMP</sequence>
<dbReference type="InterPro" id="IPR001608">
    <property type="entry name" value="Ala_racemase_N"/>
</dbReference>
<dbReference type="NCBIfam" id="TIGR00044">
    <property type="entry name" value="YggS family pyridoxal phosphate-dependent enzyme"/>
    <property type="match status" value="1"/>
</dbReference>
<dbReference type="AlphaFoldDB" id="A0A9X1HMT5"/>
<evidence type="ECO:0000313" key="6">
    <source>
        <dbReference type="EMBL" id="MCA6073885.1"/>
    </source>
</evidence>
<keyword evidence="1 2" id="KW-0663">Pyridoxal phosphate</keyword>
<dbReference type="EMBL" id="JAIXNE010000001">
    <property type="protein sequence ID" value="MCA6073885.1"/>
    <property type="molecule type" value="Genomic_DNA"/>
</dbReference>
<dbReference type="PIRSF" id="PIRSF004848">
    <property type="entry name" value="YBL036c_PLPDEIII"/>
    <property type="match status" value="1"/>
</dbReference>
<dbReference type="Pfam" id="PF01168">
    <property type="entry name" value="Ala_racemase_N"/>
    <property type="match status" value="1"/>
</dbReference>
<evidence type="ECO:0000256" key="1">
    <source>
        <dbReference type="ARBA" id="ARBA00022898"/>
    </source>
</evidence>
<organism evidence="6 7">
    <name type="scientific">Fulvivirga sedimenti</name>
    <dbReference type="NCBI Taxonomy" id="2879465"/>
    <lineage>
        <taxon>Bacteria</taxon>
        <taxon>Pseudomonadati</taxon>
        <taxon>Bacteroidota</taxon>
        <taxon>Cytophagia</taxon>
        <taxon>Cytophagales</taxon>
        <taxon>Fulvivirgaceae</taxon>
        <taxon>Fulvivirga</taxon>
    </lineage>
</organism>
<dbReference type="CDD" id="cd00635">
    <property type="entry name" value="PLPDE_III_YBL036c_like"/>
    <property type="match status" value="1"/>
</dbReference>
<proteinExistence type="inferred from homology"/>
<dbReference type="PANTHER" id="PTHR10146:SF14">
    <property type="entry name" value="PYRIDOXAL PHOSPHATE HOMEOSTASIS PROTEIN"/>
    <property type="match status" value="1"/>
</dbReference>
<dbReference type="Proteomes" id="UP001139409">
    <property type="component" value="Unassembled WGS sequence"/>
</dbReference>
<comment type="cofactor">
    <cofactor evidence="3">
        <name>pyridoxal 5'-phosphate</name>
        <dbReference type="ChEBI" id="CHEBI:597326"/>
    </cofactor>
</comment>
<dbReference type="GO" id="GO:0030170">
    <property type="term" value="F:pyridoxal phosphate binding"/>
    <property type="evidence" value="ECO:0007669"/>
    <property type="project" value="UniProtKB-UniRule"/>
</dbReference>
<name>A0A9X1HMT5_9BACT</name>
<gene>
    <name evidence="6" type="ORF">LDX50_03345</name>
</gene>
<evidence type="ECO:0000256" key="4">
    <source>
        <dbReference type="RuleBase" id="RU004514"/>
    </source>
</evidence>
<dbReference type="HAMAP" id="MF_02087">
    <property type="entry name" value="PLP_homeostasis"/>
    <property type="match status" value="1"/>
</dbReference>
<accession>A0A9X1HMT5</accession>
<dbReference type="PROSITE" id="PS01211">
    <property type="entry name" value="UPF0001"/>
    <property type="match status" value="1"/>
</dbReference>
<reference evidence="6" key="1">
    <citation type="submission" date="2021-09" db="EMBL/GenBank/DDBJ databases">
        <title>Fulvivirga sp. isolated from coastal sediment.</title>
        <authorList>
            <person name="Yu H."/>
        </authorList>
    </citation>
    <scope>NUCLEOTIDE SEQUENCE</scope>
    <source>
        <strain evidence="6">1062</strain>
    </source>
</reference>